<gene>
    <name evidence="3" type="ORF">IQ782_11310</name>
</gene>
<comment type="caution">
    <text evidence="3">The sequence shown here is derived from an EMBL/GenBank/DDBJ whole genome shotgun (WGS) entry which is preliminary data.</text>
</comment>
<dbReference type="PANTHER" id="PTHR33178">
    <property type="match status" value="1"/>
</dbReference>
<accession>A0ABR9X1N2</accession>
<dbReference type="SMART" id="SM00886">
    <property type="entry name" value="Dabb"/>
    <property type="match status" value="1"/>
</dbReference>
<proteinExistence type="predicted"/>
<evidence type="ECO:0000313" key="3">
    <source>
        <dbReference type="EMBL" id="MBE9637431.1"/>
    </source>
</evidence>
<dbReference type="InterPro" id="IPR011008">
    <property type="entry name" value="Dimeric_a/b-barrel"/>
</dbReference>
<reference evidence="3 4" key="1">
    <citation type="journal article" date="2021" name="Int. J. Syst. Evol. Microbiol.">
        <title>Salipiger mangrovisoli sp. nov., isolated from mangrove soil and the proposal for the reclassification of Paraphaeobacter pallidus as Salipiger pallidus comb. nov.</title>
        <authorList>
            <person name="Du J."/>
            <person name="Liu Y."/>
            <person name="Pei T."/>
            <person name="Deng M.R."/>
            <person name="Zhu H."/>
        </authorList>
    </citation>
    <scope>NUCLEOTIDE SEQUENCE [LARGE SCALE GENOMIC DNA]</scope>
    <source>
        <strain evidence="3 4">6D45A</strain>
    </source>
</reference>
<dbReference type="Pfam" id="PF07876">
    <property type="entry name" value="Dabb"/>
    <property type="match status" value="1"/>
</dbReference>
<dbReference type="InterPro" id="IPR013097">
    <property type="entry name" value="Dabb"/>
</dbReference>
<dbReference type="SUPFAM" id="SSF54909">
    <property type="entry name" value="Dimeric alpha+beta barrel"/>
    <property type="match status" value="1"/>
</dbReference>
<dbReference type="RefSeq" id="WP_194134735.1">
    <property type="nucleotide sequence ID" value="NZ_JADFFK010000007.1"/>
</dbReference>
<dbReference type="Proteomes" id="UP000607796">
    <property type="component" value="Unassembled WGS sequence"/>
</dbReference>
<dbReference type="InterPro" id="IPR044662">
    <property type="entry name" value="HS1/DABB1-like"/>
</dbReference>
<organism evidence="3 4">
    <name type="scientific">Salipiger mangrovisoli</name>
    <dbReference type="NCBI Taxonomy" id="2865933"/>
    <lineage>
        <taxon>Bacteria</taxon>
        <taxon>Pseudomonadati</taxon>
        <taxon>Pseudomonadota</taxon>
        <taxon>Alphaproteobacteria</taxon>
        <taxon>Rhodobacterales</taxon>
        <taxon>Roseobacteraceae</taxon>
        <taxon>Salipiger</taxon>
    </lineage>
</organism>
<feature type="domain" description="Stress-response A/B barrel" evidence="2">
    <location>
        <begin position="2"/>
        <end position="100"/>
    </location>
</feature>
<name>A0ABR9X1N2_9RHOB</name>
<comment type="subunit">
    <text evidence="1">Homodimer.</text>
</comment>
<sequence length="107" mass="11706">MVRHIVLIRFRAGTGEAAIAELFAELHRIEGKVPGLVSITSGRSESPEKMERGYMHGFVVDFDDWEGLQAYQDHPEHQALGAKLVENAEGGKDGILCFDLPLGSKGT</sequence>
<protein>
    <submittedName>
        <fullName evidence="3">Dabb family protein</fullName>
    </submittedName>
</protein>
<dbReference type="PANTHER" id="PTHR33178:SF10">
    <property type="entry name" value="STRESS-RESPONSE A_B BARREL DOMAIN-CONTAINING PROTEIN"/>
    <property type="match status" value="1"/>
</dbReference>
<dbReference type="Gene3D" id="3.30.70.100">
    <property type="match status" value="1"/>
</dbReference>
<evidence type="ECO:0000313" key="4">
    <source>
        <dbReference type="Proteomes" id="UP000607796"/>
    </source>
</evidence>
<dbReference type="EMBL" id="JADFFK010000007">
    <property type="protein sequence ID" value="MBE9637431.1"/>
    <property type="molecule type" value="Genomic_DNA"/>
</dbReference>
<evidence type="ECO:0000256" key="1">
    <source>
        <dbReference type="ARBA" id="ARBA00011738"/>
    </source>
</evidence>
<keyword evidence="4" id="KW-1185">Reference proteome</keyword>
<dbReference type="PROSITE" id="PS51502">
    <property type="entry name" value="S_R_A_B_BARREL"/>
    <property type="match status" value="1"/>
</dbReference>
<evidence type="ECO:0000259" key="2">
    <source>
        <dbReference type="PROSITE" id="PS51502"/>
    </source>
</evidence>